<dbReference type="GO" id="GO:0046467">
    <property type="term" value="P:membrane lipid biosynthetic process"/>
    <property type="evidence" value="ECO:0007669"/>
    <property type="project" value="TreeGrafter"/>
</dbReference>
<feature type="domain" description="ABC1 atypical kinase-like" evidence="2">
    <location>
        <begin position="205"/>
        <end position="449"/>
    </location>
</feature>
<organism evidence="3 4">
    <name type="scientific">Porphyridium purpureum</name>
    <name type="common">Red alga</name>
    <name type="synonym">Porphyridium cruentum</name>
    <dbReference type="NCBI Taxonomy" id="35688"/>
    <lineage>
        <taxon>Eukaryota</taxon>
        <taxon>Rhodophyta</taxon>
        <taxon>Bangiophyceae</taxon>
        <taxon>Porphyridiales</taxon>
        <taxon>Porphyridiaceae</taxon>
        <taxon>Porphyridium</taxon>
    </lineage>
</organism>
<dbReference type="InterPro" id="IPR004147">
    <property type="entry name" value="ABC1_dom"/>
</dbReference>
<dbReference type="InterPro" id="IPR050154">
    <property type="entry name" value="UbiB_kinase"/>
</dbReference>
<dbReference type="CDD" id="cd05121">
    <property type="entry name" value="ABC1_ADCK3-like"/>
    <property type="match status" value="1"/>
</dbReference>
<sequence length="682" mass="76126">MSVLAFVGGQAGLAGLAGHAGLRWAHAEFGGEQVRAGGSRRQGTGVLRGVPVTSVRAARLSMVLAERNAEQALVPALAPRRKKGRLSIEFDAILQDADEAAALKPPLPDADKYRWARGGYSQLERSLAVWSVFGTILFKNQLIGRKWTYIGGYSDEKKSKRLTDLGVYCREQILNLGPTFIKLGQLFSARADILPREIVDELAFLQDKVPAYSFARVKQLIEDELEEPLHILFEYVDPVPLAAASLGQVHRARLHTGDEVVIKVQRPGLKRLFDLDLSALLLVAKYLQNSRKFGGQGKDWVGIYEECAKILNEEIDYYNEAANADRFRELFKDTKWVRIPRVYSEYSTSRVITLQYVPGIKISDIAALDRAGLDKRLIARRTAESYLMQILQFGFFHADSHPGNISVGPGEVLYYYDFGMMGSLNGNVKEALVDMLIAIVDKDAQRVVDLMIQLGALTNVTDRGPIRRAVQYFLDNITSKPLREQTVGAIGDDLYEIARDKPFRIPATFSFVLRAFSILEGVQKTLDPEFKFAEVATPYGLELFDARKRFLSSMSSAADGGGARGLIRRFRNETVRALPQVLSVPTRIDRIDRTLEKLELGDIKLNSRSSETDRLLRTQTELVQNNNVLYVAGVLSLLSTQTYTLSNGDVTMTAIPAAAALILGMYWLKRLDTIQRDPFKRS</sequence>
<dbReference type="GO" id="GO:0016020">
    <property type="term" value="C:membrane"/>
    <property type="evidence" value="ECO:0007669"/>
    <property type="project" value="GOC"/>
</dbReference>
<dbReference type="Pfam" id="PF03109">
    <property type="entry name" value="ABC1"/>
    <property type="match status" value="1"/>
</dbReference>
<evidence type="ECO:0000259" key="2">
    <source>
        <dbReference type="Pfam" id="PF03109"/>
    </source>
</evidence>
<dbReference type="Proteomes" id="UP000324585">
    <property type="component" value="Unassembled WGS sequence"/>
</dbReference>
<dbReference type="AlphaFoldDB" id="A0A5J4YQ79"/>
<dbReference type="InterPro" id="IPR011009">
    <property type="entry name" value="Kinase-like_dom_sf"/>
</dbReference>
<comment type="caution">
    <text evidence="3">The sequence shown here is derived from an EMBL/GenBank/DDBJ whole genome shotgun (WGS) entry which is preliminary data.</text>
</comment>
<dbReference type="OrthoDB" id="427480at2759"/>
<evidence type="ECO:0000313" key="3">
    <source>
        <dbReference type="EMBL" id="KAA8493140.1"/>
    </source>
</evidence>
<dbReference type="PANTHER" id="PTHR10566">
    <property type="entry name" value="CHAPERONE-ACTIVITY OF BC1 COMPLEX CABC1 -RELATED"/>
    <property type="match status" value="1"/>
</dbReference>
<accession>A0A5J4YQ79</accession>
<gene>
    <name evidence="3" type="ORF">FVE85_8585</name>
</gene>
<dbReference type="PANTHER" id="PTHR10566:SF113">
    <property type="entry name" value="PROTEIN ACTIVITY OF BC1 COMPLEX KINASE 7, CHLOROPLASTIC"/>
    <property type="match status" value="1"/>
</dbReference>
<dbReference type="GO" id="GO:1901031">
    <property type="term" value="P:regulation of response to reactive oxygen species"/>
    <property type="evidence" value="ECO:0007669"/>
    <property type="project" value="TreeGrafter"/>
</dbReference>
<name>A0A5J4YQ79_PORPP</name>
<keyword evidence="4" id="KW-1185">Reference proteome</keyword>
<protein>
    <recommendedName>
        <fullName evidence="2">ABC1 atypical kinase-like domain-containing protein</fullName>
    </recommendedName>
</protein>
<dbReference type="SUPFAM" id="SSF56112">
    <property type="entry name" value="Protein kinase-like (PK-like)"/>
    <property type="match status" value="1"/>
</dbReference>
<proteinExistence type="inferred from homology"/>
<reference evidence="4" key="1">
    <citation type="journal article" date="2019" name="Nat. Commun.">
        <title>Expansion of phycobilisome linker gene families in mesophilic red algae.</title>
        <authorList>
            <person name="Lee J."/>
            <person name="Kim D."/>
            <person name="Bhattacharya D."/>
            <person name="Yoon H.S."/>
        </authorList>
    </citation>
    <scope>NUCLEOTIDE SEQUENCE [LARGE SCALE GENOMIC DNA]</scope>
    <source>
        <strain evidence="4">CCMP 1328</strain>
    </source>
</reference>
<evidence type="ECO:0000256" key="1">
    <source>
        <dbReference type="ARBA" id="ARBA00009670"/>
    </source>
</evidence>
<evidence type="ECO:0000313" key="4">
    <source>
        <dbReference type="Proteomes" id="UP000324585"/>
    </source>
</evidence>
<dbReference type="EMBL" id="VRMN01000007">
    <property type="protein sequence ID" value="KAA8493140.1"/>
    <property type="molecule type" value="Genomic_DNA"/>
</dbReference>
<dbReference type="OMA" id="VMFDQLF"/>
<comment type="similarity">
    <text evidence="1">Belongs to the protein kinase superfamily. ADCK protein kinase family.</text>
</comment>